<dbReference type="Proteomes" id="UP000198992">
    <property type="component" value="Unassembled WGS sequence"/>
</dbReference>
<dbReference type="InterPro" id="IPR011008">
    <property type="entry name" value="Dimeric_a/b-barrel"/>
</dbReference>
<dbReference type="PANTHER" id="PTHR41521:SF4">
    <property type="entry name" value="BLR0684 PROTEIN"/>
    <property type="match status" value="1"/>
</dbReference>
<accession>A0A1H4WUJ0</accession>
<organism evidence="2 3">
    <name type="scientific">Bradyrhizobium erythrophlei</name>
    <dbReference type="NCBI Taxonomy" id="1437360"/>
    <lineage>
        <taxon>Bacteria</taxon>
        <taxon>Pseudomonadati</taxon>
        <taxon>Pseudomonadota</taxon>
        <taxon>Alphaproteobacteria</taxon>
        <taxon>Hyphomicrobiales</taxon>
        <taxon>Nitrobacteraceae</taxon>
        <taxon>Bradyrhizobium</taxon>
    </lineage>
</organism>
<dbReference type="EMBL" id="FNTH01000001">
    <property type="protein sequence ID" value="SEC96989.1"/>
    <property type="molecule type" value="Genomic_DNA"/>
</dbReference>
<name>A0A1H4WUJ0_9BRAD</name>
<reference evidence="2 3" key="1">
    <citation type="submission" date="2016-10" db="EMBL/GenBank/DDBJ databases">
        <authorList>
            <person name="de Groot N.N."/>
        </authorList>
    </citation>
    <scope>NUCLEOTIDE SEQUENCE [LARGE SCALE GENOMIC DNA]</scope>
    <source>
        <strain evidence="2 3">MT12</strain>
    </source>
</reference>
<gene>
    <name evidence="2" type="ORF">SAMN05444164_3252</name>
</gene>
<feature type="domain" description="DUF1330" evidence="1">
    <location>
        <begin position="3"/>
        <end position="89"/>
    </location>
</feature>
<dbReference type="SUPFAM" id="SSF54909">
    <property type="entry name" value="Dimeric alpha+beta barrel"/>
    <property type="match status" value="1"/>
</dbReference>
<evidence type="ECO:0000313" key="3">
    <source>
        <dbReference type="Proteomes" id="UP000198992"/>
    </source>
</evidence>
<dbReference type="Pfam" id="PF07045">
    <property type="entry name" value="DUF1330"/>
    <property type="match status" value="1"/>
</dbReference>
<dbReference type="RefSeq" id="WP_092116814.1">
    <property type="nucleotide sequence ID" value="NZ_FNTH01000001.1"/>
</dbReference>
<dbReference type="Gene3D" id="3.30.70.100">
    <property type="match status" value="1"/>
</dbReference>
<dbReference type="PANTHER" id="PTHR41521">
    <property type="match status" value="1"/>
</dbReference>
<dbReference type="OrthoDB" id="9806380at2"/>
<dbReference type="AlphaFoldDB" id="A0A1H4WUJ0"/>
<proteinExistence type="predicted"/>
<protein>
    <submittedName>
        <fullName evidence="2">Uncharacterized conserved protein, DUF1330 family</fullName>
    </submittedName>
</protein>
<sequence>MPKGYFFGEFDITDPAIYETYRAKVPEIISAHGGRVLVRGGEPQPLDGSMPERRFIIVEFDSPEAVRAFYSSDAYQALLEFRLRASTSDGFACVLTGGYHPVKAGAV</sequence>
<evidence type="ECO:0000259" key="1">
    <source>
        <dbReference type="Pfam" id="PF07045"/>
    </source>
</evidence>
<evidence type="ECO:0000313" key="2">
    <source>
        <dbReference type="EMBL" id="SEC96989.1"/>
    </source>
</evidence>
<dbReference type="InterPro" id="IPR010753">
    <property type="entry name" value="DUF1330"/>
</dbReference>